<dbReference type="EMBL" id="NQVN01000022">
    <property type="protein sequence ID" value="PIO97050.1"/>
    <property type="molecule type" value="Genomic_DNA"/>
</dbReference>
<accession>A0A2G9WSD7</accession>
<reference evidence="1 2" key="1">
    <citation type="submission" date="2017-08" db="EMBL/GenBank/DDBJ databases">
        <title>Pleomorphomonas carboxidotrophicus sp. nov., a new mesophilic hydrogenogenic carboxidotroph.</title>
        <authorList>
            <person name="Esquivel-Elizondo S."/>
            <person name="Krajmalnik-Brown R."/>
            <person name="Maldonado J."/>
        </authorList>
    </citation>
    <scope>NUCLEOTIDE SEQUENCE [LARGE SCALE GENOMIC DNA]</scope>
    <source>
        <strain evidence="1 2">SVCO-16</strain>
    </source>
</reference>
<dbReference type="OrthoDB" id="8432811at2"/>
<dbReference type="RefSeq" id="WP_100082732.1">
    <property type="nucleotide sequence ID" value="NZ_NQVN01000022.1"/>
</dbReference>
<dbReference type="AlphaFoldDB" id="A0A2G9WSD7"/>
<sequence length="579" mass="61382">MSNINVTPTTQSELQPAAPANVNGIAAIETNEPAQSVGVSTSKAPTVDNLHQLDDATRTKLGNDWADRCQKAGHDFQEMKARQDSYLLRAIAALALSIVFFPQTDWAAKVNALGIGSANIKSKFRTAMAVVGTFGLNPYQTDSVKAKLDGQALGRNALATEWLADYIINLDANGRATLTLDEAGIDKLSQVLKANGGVIAVGDLQRVAYRETVAASRLRVSIDTKGAAAIIAERGERRIRAQNGLDKDAPVPFVVDVKVGNAQTAYAVPDALLDVIKTGIFKAAASVDPLVDTFGELTKVSAIAPHQLVGATAGANPEMGAGSRQFVLRADRSIQVSTIPASNEVNPVLIARPATQIIEPWPAAACRMSTKGWQFAEANLIDTDRRIYFDASVSASAGSTPSVTLSTVATGESIGSETIVLEPLVPGMPVYPVEFDASSLQTDFEFEVDVKDLTEWCNKAASKLRDTESLVTLVADGSRASLGAGKHPQAGKNPLKITLTGRATAGIVHLRAIDFGALAKTVEGLTLTGNAKVSFKIDERAAMRVSFETSLATYELYAPVLQPGSFKPYTQCFRPMAVA</sequence>
<name>A0A2G9WSD7_9HYPH</name>
<comment type="caution">
    <text evidence="1">The sequence shown here is derived from an EMBL/GenBank/DDBJ whole genome shotgun (WGS) entry which is preliminary data.</text>
</comment>
<gene>
    <name evidence="1" type="ORF">CJ014_22385</name>
</gene>
<evidence type="ECO:0000313" key="1">
    <source>
        <dbReference type="EMBL" id="PIO97050.1"/>
    </source>
</evidence>
<dbReference type="Proteomes" id="UP000231070">
    <property type="component" value="Unassembled WGS sequence"/>
</dbReference>
<organism evidence="1 2">
    <name type="scientific">Pleomorphomonas carboxyditropha</name>
    <dbReference type="NCBI Taxonomy" id="2023338"/>
    <lineage>
        <taxon>Bacteria</taxon>
        <taxon>Pseudomonadati</taxon>
        <taxon>Pseudomonadota</taxon>
        <taxon>Alphaproteobacteria</taxon>
        <taxon>Hyphomicrobiales</taxon>
        <taxon>Pleomorphomonadaceae</taxon>
        <taxon>Pleomorphomonas</taxon>
    </lineage>
</organism>
<proteinExistence type="predicted"/>
<keyword evidence="2" id="KW-1185">Reference proteome</keyword>
<evidence type="ECO:0000313" key="2">
    <source>
        <dbReference type="Proteomes" id="UP000231070"/>
    </source>
</evidence>
<protein>
    <submittedName>
        <fullName evidence="1">Uncharacterized protein</fullName>
    </submittedName>
</protein>